<dbReference type="Gene3D" id="3.30.40.10">
    <property type="entry name" value="Zinc/RING finger domain, C3HC4 (zinc finger)"/>
    <property type="match status" value="1"/>
</dbReference>
<gene>
    <name evidence="7" type="ORF">NPX13_g8307</name>
</gene>
<evidence type="ECO:0000256" key="2">
    <source>
        <dbReference type="ARBA" id="ARBA00022771"/>
    </source>
</evidence>
<comment type="caution">
    <text evidence="7">The sequence shown here is derived from an EMBL/GenBank/DDBJ whole genome shotgun (WGS) entry which is preliminary data.</text>
</comment>
<evidence type="ECO:0000256" key="4">
    <source>
        <dbReference type="PROSITE-ProRule" id="PRU00175"/>
    </source>
</evidence>
<evidence type="ECO:0000313" key="7">
    <source>
        <dbReference type="EMBL" id="KAJ3563133.1"/>
    </source>
</evidence>
<evidence type="ECO:0000256" key="5">
    <source>
        <dbReference type="SAM" id="MobiDB-lite"/>
    </source>
</evidence>
<feature type="region of interest" description="Disordered" evidence="5">
    <location>
        <begin position="345"/>
        <end position="390"/>
    </location>
</feature>
<organism evidence="7 8">
    <name type="scientific">Xylaria arbuscula</name>
    <dbReference type="NCBI Taxonomy" id="114810"/>
    <lineage>
        <taxon>Eukaryota</taxon>
        <taxon>Fungi</taxon>
        <taxon>Dikarya</taxon>
        <taxon>Ascomycota</taxon>
        <taxon>Pezizomycotina</taxon>
        <taxon>Sordariomycetes</taxon>
        <taxon>Xylariomycetidae</taxon>
        <taxon>Xylariales</taxon>
        <taxon>Xylariaceae</taxon>
        <taxon>Xylaria</taxon>
    </lineage>
</organism>
<sequence>MSGLDITMERRTVADVFAPAWEPYLNEQGHFQEDVDFTLECYICRKGLAINKNVDDNHETATMLPCGHVFGHECIKEWFQNSATCPACRKDWRHQGCCHPLEPKAIQAGPNFTFQELPARMEPEGLPQNCDTCRTTPRMLNCLGYNHLRNIYGPAPNPANPVQRRLFALQQYDNLQQHLQQHEDALSQTMGHNAARDLMQMVDDLRPHVDPEMRTALNRNYDDHTAIPGSTLSARGFSYNPRGTRPSPHDLVAAQWAPQVRPHWGRYHNMYGQTTRQQQDAQPQESLPAGPPGFFGPASNIHEHQRARYLETLEMEQHSPFRSTGNTTANPWQDFANAESEATLQDLYPEHRRDQEAEQLELYAQRRQRQRDREQTYALHPSVRGFRRHR</sequence>
<dbReference type="Proteomes" id="UP001148614">
    <property type="component" value="Unassembled WGS sequence"/>
</dbReference>
<dbReference type="PANTHER" id="PTHR45969">
    <property type="entry name" value="RING ZINC FINGER PROTEIN-RELATED"/>
    <property type="match status" value="1"/>
</dbReference>
<dbReference type="InterPro" id="IPR013083">
    <property type="entry name" value="Znf_RING/FYVE/PHD"/>
</dbReference>
<feature type="compositionally biased region" description="Low complexity" evidence="5">
    <location>
        <begin position="274"/>
        <end position="284"/>
    </location>
</feature>
<keyword evidence="3" id="KW-0862">Zinc</keyword>
<evidence type="ECO:0000313" key="8">
    <source>
        <dbReference type="Proteomes" id="UP001148614"/>
    </source>
</evidence>
<dbReference type="InterPro" id="IPR001841">
    <property type="entry name" value="Znf_RING"/>
</dbReference>
<feature type="region of interest" description="Disordered" evidence="5">
    <location>
        <begin position="274"/>
        <end position="299"/>
    </location>
</feature>
<feature type="domain" description="RING-type" evidence="6">
    <location>
        <begin position="41"/>
        <end position="89"/>
    </location>
</feature>
<name>A0A9W8N8E8_9PEZI</name>
<reference evidence="7" key="1">
    <citation type="submission" date="2022-07" db="EMBL/GenBank/DDBJ databases">
        <title>Genome Sequence of Xylaria arbuscula.</title>
        <authorList>
            <person name="Buettner E."/>
        </authorList>
    </citation>
    <scope>NUCLEOTIDE SEQUENCE</scope>
    <source>
        <strain evidence="7">VT107</strain>
    </source>
</reference>
<evidence type="ECO:0000256" key="1">
    <source>
        <dbReference type="ARBA" id="ARBA00022723"/>
    </source>
</evidence>
<dbReference type="PROSITE" id="PS50089">
    <property type="entry name" value="ZF_RING_2"/>
    <property type="match status" value="1"/>
</dbReference>
<evidence type="ECO:0000259" key="6">
    <source>
        <dbReference type="PROSITE" id="PS50089"/>
    </source>
</evidence>
<dbReference type="SMART" id="SM00184">
    <property type="entry name" value="RING"/>
    <property type="match status" value="1"/>
</dbReference>
<dbReference type="Pfam" id="PF13639">
    <property type="entry name" value="zf-RING_2"/>
    <property type="match status" value="1"/>
</dbReference>
<dbReference type="EMBL" id="JANPWZ010001801">
    <property type="protein sequence ID" value="KAJ3563133.1"/>
    <property type="molecule type" value="Genomic_DNA"/>
</dbReference>
<evidence type="ECO:0000256" key="3">
    <source>
        <dbReference type="ARBA" id="ARBA00022833"/>
    </source>
</evidence>
<proteinExistence type="predicted"/>
<dbReference type="GO" id="GO:0008270">
    <property type="term" value="F:zinc ion binding"/>
    <property type="evidence" value="ECO:0007669"/>
    <property type="project" value="UniProtKB-KW"/>
</dbReference>
<keyword evidence="8" id="KW-1185">Reference proteome</keyword>
<accession>A0A9W8N8E8</accession>
<dbReference type="VEuPathDB" id="FungiDB:F4678DRAFT_460347"/>
<keyword evidence="1" id="KW-0479">Metal-binding</keyword>
<dbReference type="AlphaFoldDB" id="A0A9W8N8E8"/>
<dbReference type="SUPFAM" id="SSF57850">
    <property type="entry name" value="RING/U-box"/>
    <property type="match status" value="1"/>
</dbReference>
<protein>
    <recommendedName>
        <fullName evidence="6">RING-type domain-containing protein</fullName>
    </recommendedName>
</protein>
<keyword evidence="2 4" id="KW-0863">Zinc-finger</keyword>